<evidence type="ECO:0000256" key="3">
    <source>
        <dbReference type="ARBA" id="ARBA00011950"/>
    </source>
</evidence>
<gene>
    <name evidence="12" type="ORF">G3I74_08285</name>
</gene>
<dbReference type="InterPro" id="IPR036563">
    <property type="entry name" value="MoaE_sf"/>
</dbReference>
<dbReference type="GO" id="GO:0030366">
    <property type="term" value="F:molybdopterin synthase activity"/>
    <property type="evidence" value="ECO:0007669"/>
    <property type="project" value="UniProtKB-EC"/>
</dbReference>
<evidence type="ECO:0000256" key="1">
    <source>
        <dbReference type="ARBA" id="ARBA00005046"/>
    </source>
</evidence>
<comment type="catalytic activity">
    <reaction evidence="11">
        <text>2 [molybdopterin-synthase sulfur-carrier protein]-C-terminal-Gly-aminoethanethioate + cyclic pyranopterin phosphate + H2O = molybdopterin + 2 [molybdopterin-synthase sulfur-carrier protein]-C-terminal Gly-Gly + 2 H(+)</text>
        <dbReference type="Rhea" id="RHEA:26333"/>
        <dbReference type="Rhea" id="RHEA-COMP:12202"/>
        <dbReference type="Rhea" id="RHEA-COMP:19907"/>
        <dbReference type="ChEBI" id="CHEBI:15377"/>
        <dbReference type="ChEBI" id="CHEBI:15378"/>
        <dbReference type="ChEBI" id="CHEBI:58698"/>
        <dbReference type="ChEBI" id="CHEBI:59648"/>
        <dbReference type="ChEBI" id="CHEBI:90778"/>
        <dbReference type="ChEBI" id="CHEBI:232372"/>
        <dbReference type="EC" id="2.8.1.12"/>
    </reaction>
</comment>
<comment type="caution">
    <text evidence="12">The sequence shown here is derived from an EMBL/GenBank/DDBJ whole genome shotgun (WGS) entry which is preliminary data.</text>
</comment>
<comment type="pathway">
    <text evidence="1">Cofactor biosynthesis; molybdopterin biosynthesis.</text>
</comment>
<dbReference type="Gene3D" id="3.90.1170.40">
    <property type="entry name" value="Molybdopterin biosynthesis MoaE subunit"/>
    <property type="match status" value="1"/>
</dbReference>
<dbReference type="RefSeq" id="WP_164211111.1">
    <property type="nucleotide sequence ID" value="NZ_JAAGSC010000040.1"/>
</dbReference>
<dbReference type="GO" id="GO:0006777">
    <property type="term" value="P:Mo-molybdopterin cofactor biosynthetic process"/>
    <property type="evidence" value="ECO:0007669"/>
    <property type="project" value="UniProtKB-KW"/>
</dbReference>
<dbReference type="EMBL" id="JAAGSC010000040">
    <property type="protein sequence ID" value="NDY95722.1"/>
    <property type="molecule type" value="Genomic_DNA"/>
</dbReference>
<keyword evidence="13" id="KW-1185">Reference proteome</keyword>
<dbReference type="CDD" id="cd00756">
    <property type="entry name" value="MoaE"/>
    <property type="match status" value="1"/>
</dbReference>
<evidence type="ECO:0000256" key="9">
    <source>
        <dbReference type="ARBA" id="ARBA00030781"/>
    </source>
</evidence>
<evidence type="ECO:0000256" key="8">
    <source>
        <dbReference type="ARBA" id="ARBA00030407"/>
    </source>
</evidence>
<dbReference type="PANTHER" id="PTHR23404">
    <property type="entry name" value="MOLYBDOPTERIN SYNTHASE RELATED"/>
    <property type="match status" value="1"/>
</dbReference>
<sequence>MIHVDITEAVLDPLAALSHCSSDAHGAADLFVGRVRNINDGRNVTAVSYDLHPQLCRSIFGEICAEAMEQWGQDLHVYLVHRLGRLAVGEASVITAVSSGHRDDSFKACRYLIEQMKVRAPIWKQEHYTDGDSEWIKGHALRNSG</sequence>
<evidence type="ECO:0000256" key="4">
    <source>
        <dbReference type="ARBA" id="ARBA00013858"/>
    </source>
</evidence>
<evidence type="ECO:0000256" key="2">
    <source>
        <dbReference type="ARBA" id="ARBA00005426"/>
    </source>
</evidence>
<proteinExistence type="inferred from homology"/>
<evidence type="ECO:0000256" key="11">
    <source>
        <dbReference type="ARBA" id="ARBA00049878"/>
    </source>
</evidence>
<dbReference type="InterPro" id="IPR003448">
    <property type="entry name" value="Mopterin_biosynth_MoaE"/>
</dbReference>
<comment type="similarity">
    <text evidence="2">Belongs to the MoaE family.</text>
</comment>
<dbReference type="Pfam" id="PF02391">
    <property type="entry name" value="MoaE"/>
    <property type="match status" value="1"/>
</dbReference>
<evidence type="ECO:0000256" key="5">
    <source>
        <dbReference type="ARBA" id="ARBA00023150"/>
    </source>
</evidence>
<evidence type="ECO:0000256" key="6">
    <source>
        <dbReference type="ARBA" id="ARBA00026066"/>
    </source>
</evidence>
<evidence type="ECO:0000313" key="13">
    <source>
        <dbReference type="Proteomes" id="UP000484885"/>
    </source>
</evidence>
<comment type="subunit">
    <text evidence="6">Heterotetramer of 2 MoaD subunits and 2 MoaE subunits. Also stable as homodimer. The enzyme changes between these two forms during catalysis.</text>
</comment>
<evidence type="ECO:0000256" key="10">
    <source>
        <dbReference type="ARBA" id="ARBA00032474"/>
    </source>
</evidence>
<dbReference type="AlphaFoldDB" id="A0A845UZK5"/>
<organism evidence="12 13">
    <name type="scientific">Wenzhouxiangella limi</name>
    <dbReference type="NCBI Taxonomy" id="2707351"/>
    <lineage>
        <taxon>Bacteria</taxon>
        <taxon>Pseudomonadati</taxon>
        <taxon>Pseudomonadota</taxon>
        <taxon>Gammaproteobacteria</taxon>
        <taxon>Chromatiales</taxon>
        <taxon>Wenzhouxiangellaceae</taxon>
        <taxon>Wenzhouxiangella</taxon>
    </lineage>
</organism>
<protein>
    <recommendedName>
        <fullName evidence="4">Molybdopterin synthase catalytic subunit</fullName>
        <ecNumber evidence="3">2.8.1.12</ecNumber>
    </recommendedName>
    <alternativeName>
        <fullName evidence="9">MPT synthase subunit 2</fullName>
    </alternativeName>
    <alternativeName>
        <fullName evidence="7">Molybdenum cofactor biosynthesis protein E</fullName>
    </alternativeName>
    <alternativeName>
        <fullName evidence="8">Molybdopterin-converting factor large subunit</fullName>
    </alternativeName>
    <alternativeName>
        <fullName evidence="10">Molybdopterin-converting factor subunit 2</fullName>
    </alternativeName>
</protein>
<dbReference type="EC" id="2.8.1.12" evidence="3"/>
<keyword evidence="5" id="KW-0501">Molybdenum cofactor biosynthesis</keyword>
<dbReference type="Proteomes" id="UP000484885">
    <property type="component" value="Unassembled WGS sequence"/>
</dbReference>
<name>A0A845UZK5_9GAMM</name>
<dbReference type="SUPFAM" id="SSF54690">
    <property type="entry name" value="Molybdopterin synthase subunit MoaE"/>
    <property type="match status" value="1"/>
</dbReference>
<evidence type="ECO:0000313" key="12">
    <source>
        <dbReference type="EMBL" id="NDY95722.1"/>
    </source>
</evidence>
<evidence type="ECO:0000256" key="7">
    <source>
        <dbReference type="ARBA" id="ARBA00029745"/>
    </source>
</evidence>
<dbReference type="UniPathway" id="UPA00344"/>
<reference evidence="12 13" key="1">
    <citation type="submission" date="2020-02" db="EMBL/GenBank/DDBJ databases">
        <authorList>
            <person name="Zhang X.-Y."/>
        </authorList>
    </citation>
    <scope>NUCLEOTIDE SEQUENCE [LARGE SCALE GENOMIC DNA]</scope>
    <source>
        <strain evidence="12 13">C33</strain>
    </source>
</reference>
<accession>A0A845UZK5</accession>